<evidence type="ECO:0000313" key="3">
    <source>
        <dbReference type="Proteomes" id="UP000821853"/>
    </source>
</evidence>
<dbReference type="InterPro" id="IPR029309">
    <property type="entry name" value="CaRF"/>
</dbReference>
<dbReference type="OrthoDB" id="6491046at2759"/>
<dbReference type="VEuPathDB" id="VectorBase:HLOH_055101"/>
<dbReference type="Pfam" id="PF21056">
    <property type="entry name" value="ZSWIM1-3_RNaseH-like"/>
    <property type="match status" value="1"/>
</dbReference>
<dbReference type="PANTHER" id="PTHR47456">
    <property type="entry name" value="PHD-TYPE DOMAIN-CONTAINING PROTEIN"/>
    <property type="match status" value="1"/>
</dbReference>
<dbReference type="EMBL" id="JABSTR010000007">
    <property type="protein sequence ID" value="KAH9375626.1"/>
    <property type="molecule type" value="Genomic_DNA"/>
</dbReference>
<dbReference type="Pfam" id="PF15299">
    <property type="entry name" value="ALS2CR8"/>
    <property type="match status" value="1"/>
</dbReference>
<proteinExistence type="predicted"/>
<comment type="caution">
    <text evidence="2">The sequence shown here is derived from an EMBL/GenBank/DDBJ whole genome shotgun (WGS) entry which is preliminary data.</text>
</comment>
<dbReference type="PANTHER" id="PTHR47456:SF1">
    <property type="entry name" value="PHD-TYPE DOMAIN-CONTAINING PROTEIN"/>
    <property type="match status" value="1"/>
</dbReference>
<accession>A0A9J6GKA8</accession>
<dbReference type="AlphaFoldDB" id="A0A9J6GKA8"/>
<protein>
    <recommendedName>
        <fullName evidence="1">ZSWIM1/3 RNaseH-like domain-containing protein</fullName>
    </recommendedName>
</protein>
<dbReference type="InterPro" id="IPR048324">
    <property type="entry name" value="ZSWIM1-3_RNaseH-like"/>
</dbReference>
<dbReference type="OMA" id="CERDIAS"/>
<reference evidence="2 3" key="1">
    <citation type="journal article" date="2020" name="Cell">
        <title>Large-Scale Comparative Analyses of Tick Genomes Elucidate Their Genetic Diversity and Vector Capacities.</title>
        <authorList>
            <consortium name="Tick Genome and Microbiome Consortium (TIGMIC)"/>
            <person name="Jia N."/>
            <person name="Wang J."/>
            <person name="Shi W."/>
            <person name="Du L."/>
            <person name="Sun Y."/>
            <person name="Zhan W."/>
            <person name="Jiang J.F."/>
            <person name="Wang Q."/>
            <person name="Zhang B."/>
            <person name="Ji P."/>
            <person name="Bell-Sakyi L."/>
            <person name="Cui X.M."/>
            <person name="Yuan T.T."/>
            <person name="Jiang B.G."/>
            <person name="Yang W.F."/>
            <person name="Lam T.T."/>
            <person name="Chang Q.C."/>
            <person name="Ding S.J."/>
            <person name="Wang X.J."/>
            <person name="Zhu J.G."/>
            <person name="Ruan X.D."/>
            <person name="Zhao L."/>
            <person name="Wei J.T."/>
            <person name="Ye R.Z."/>
            <person name="Que T.C."/>
            <person name="Du C.H."/>
            <person name="Zhou Y.H."/>
            <person name="Cheng J.X."/>
            <person name="Dai P.F."/>
            <person name="Guo W.B."/>
            <person name="Han X.H."/>
            <person name="Huang E.J."/>
            <person name="Li L.F."/>
            <person name="Wei W."/>
            <person name="Gao Y.C."/>
            <person name="Liu J.Z."/>
            <person name="Shao H.Z."/>
            <person name="Wang X."/>
            <person name="Wang C.C."/>
            <person name="Yang T.C."/>
            <person name="Huo Q.B."/>
            <person name="Li W."/>
            <person name="Chen H.Y."/>
            <person name="Chen S.E."/>
            <person name="Zhou L.G."/>
            <person name="Ni X.B."/>
            <person name="Tian J.H."/>
            <person name="Sheng Y."/>
            <person name="Liu T."/>
            <person name="Pan Y.S."/>
            <person name="Xia L.Y."/>
            <person name="Li J."/>
            <person name="Zhao F."/>
            <person name="Cao W.C."/>
        </authorList>
    </citation>
    <scope>NUCLEOTIDE SEQUENCE [LARGE SCALE GENOMIC DNA]</scope>
    <source>
        <strain evidence="2">HaeL-2018</strain>
    </source>
</reference>
<name>A0A9J6GKA8_HAELO</name>
<dbReference type="GO" id="GO:0003700">
    <property type="term" value="F:DNA-binding transcription factor activity"/>
    <property type="evidence" value="ECO:0007669"/>
    <property type="project" value="InterPro"/>
</dbReference>
<evidence type="ECO:0000259" key="1">
    <source>
        <dbReference type="Pfam" id="PF21056"/>
    </source>
</evidence>
<organism evidence="2 3">
    <name type="scientific">Haemaphysalis longicornis</name>
    <name type="common">Bush tick</name>
    <dbReference type="NCBI Taxonomy" id="44386"/>
    <lineage>
        <taxon>Eukaryota</taxon>
        <taxon>Metazoa</taxon>
        <taxon>Ecdysozoa</taxon>
        <taxon>Arthropoda</taxon>
        <taxon>Chelicerata</taxon>
        <taxon>Arachnida</taxon>
        <taxon>Acari</taxon>
        <taxon>Parasitiformes</taxon>
        <taxon>Ixodida</taxon>
        <taxon>Ixodoidea</taxon>
        <taxon>Ixodidae</taxon>
        <taxon>Haemaphysalinae</taxon>
        <taxon>Haemaphysalis</taxon>
    </lineage>
</organism>
<feature type="domain" description="ZSWIM1/3 RNaseH-like" evidence="1">
    <location>
        <begin position="319"/>
        <end position="436"/>
    </location>
</feature>
<sequence>MSDVTDVQVPILRRHLQELKLHDGVWSGYLTTEDDVKQLERSLAAANVKFSVRSSRRKPGNIVFNSANGGVPIYLDLVPFRVTGDATKQCIFGDEYYKKSDAHHQDETAADWQGIKKKRLQLQGTKKKGCKATMHLKYIELYPEHKVELPQPCGRIKKNNFKASKAKELGEALQCERDIASEKRVYVAISDFCAHTNHGFGEIEAFSQTVDKDVVLRIHDLVREGITSVSDIDKCLRYYVHDVLFAEKEKPNCSSRAYFPTHADINNHVQAALKKDRFSTIDQENTAVLIERLRTEQPETQVFYRPYAAGGCAEASVVNDNVEEMVAGECEQTLLFCFQTRFMKEMFAKYGASVVCLDATHKTSDYALPLFLLVVKTPVGYTTVGVFIVQFETANCIAEALNIFKEWSSWHFSQYFMVDFSQAEISAIREAFPSSHISLCDFHRLQAWNRWLRRKENNVEHPSVVLHLMKQIANSQSEESFEKAKEDLLSSVHWKNEKLQNYFETVWLPVKELWVAYYRLGFDVVLSTNNGIEAQNKVLKAQHTKSASGKRSLASLISVLVFSYLPQNEKRYHQVTMKQSALYRQWNENVPYISTWQAPQFCQAHVETAYECS</sequence>
<evidence type="ECO:0000313" key="2">
    <source>
        <dbReference type="EMBL" id="KAH9375626.1"/>
    </source>
</evidence>
<gene>
    <name evidence="2" type="ORF">HPB48_021556</name>
</gene>
<keyword evidence="3" id="KW-1185">Reference proteome</keyword>
<dbReference type="Proteomes" id="UP000821853">
    <property type="component" value="Chromosome 5"/>
</dbReference>